<evidence type="ECO:0000259" key="2">
    <source>
        <dbReference type="Pfam" id="PF00564"/>
    </source>
</evidence>
<dbReference type="Proteomes" id="UP000789901">
    <property type="component" value="Unassembled WGS sequence"/>
</dbReference>
<dbReference type="InterPro" id="IPR000270">
    <property type="entry name" value="PB1_dom"/>
</dbReference>
<accession>A0ABN7UKG6</accession>
<protein>
    <submittedName>
        <fullName evidence="3">27712_t:CDS:1</fullName>
    </submittedName>
</protein>
<comment type="caution">
    <text evidence="3">The sequence shown here is derived from an EMBL/GenBank/DDBJ whole genome shotgun (WGS) entry which is preliminary data.</text>
</comment>
<feature type="compositionally biased region" description="Basic residues" evidence="1">
    <location>
        <begin position="267"/>
        <end position="278"/>
    </location>
</feature>
<evidence type="ECO:0000256" key="1">
    <source>
        <dbReference type="SAM" id="MobiDB-lite"/>
    </source>
</evidence>
<sequence length="362" mass="41319">MATIKVVHGSVSRRFTIGTDTTWLNLESQFRNLFQIPSHAQLIATYIDEDGDNVALSSDLELAEVLTQCSAGTAIKIILKTKPTVDETAAAFEQISLEDEESYETIIYSHSEPEETEEQGNCKETCEEIYEEVIYSADEVHEQEQIDYSSSDTEIYFFVSRKRSHRGPKRIYTGSAKLESFGGPSACPFAERFRGPHGRGHARMHRVHKHGEPGHHHHRGHRFRGHRHPYKMCKRDGGHENERMEDKSDKGPEMNESGPSSREENHHGHHMNHRKCDKKAKLYSSEIPPEKIEEKLEILNGLSFPAENNSHYEELLKRYHGRIGLVVEAVIREQRKKEPKEPEDDDPEGDEGQASTSQPIQS</sequence>
<reference evidence="3 4" key="1">
    <citation type="submission" date="2021-06" db="EMBL/GenBank/DDBJ databases">
        <authorList>
            <person name="Kallberg Y."/>
            <person name="Tangrot J."/>
            <person name="Rosling A."/>
        </authorList>
    </citation>
    <scope>NUCLEOTIDE SEQUENCE [LARGE SCALE GENOMIC DNA]</scope>
    <source>
        <strain evidence="3 4">120-4 pot B 10/14</strain>
    </source>
</reference>
<feature type="domain" description="PB1" evidence="2">
    <location>
        <begin position="3"/>
        <end position="79"/>
    </location>
</feature>
<feature type="compositionally biased region" description="Basic residues" evidence="1">
    <location>
        <begin position="209"/>
        <end position="232"/>
    </location>
</feature>
<organism evidence="3 4">
    <name type="scientific">Gigaspora margarita</name>
    <dbReference type="NCBI Taxonomy" id="4874"/>
    <lineage>
        <taxon>Eukaryota</taxon>
        <taxon>Fungi</taxon>
        <taxon>Fungi incertae sedis</taxon>
        <taxon>Mucoromycota</taxon>
        <taxon>Glomeromycotina</taxon>
        <taxon>Glomeromycetes</taxon>
        <taxon>Diversisporales</taxon>
        <taxon>Gigasporaceae</taxon>
        <taxon>Gigaspora</taxon>
    </lineage>
</organism>
<dbReference type="SUPFAM" id="SSF54277">
    <property type="entry name" value="CAD &amp; PB1 domains"/>
    <property type="match status" value="1"/>
</dbReference>
<feature type="region of interest" description="Disordered" evidence="1">
    <location>
        <begin position="209"/>
        <end position="278"/>
    </location>
</feature>
<gene>
    <name evidence="3" type="ORF">GMARGA_LOCUS7754</name>
</gene>
<feature type="compositionally biased region" description="Basic and acidic residues" evidence="1">
    <location>
        <begin position="233"/>
        <end position="253"/>
    </location>
</feature>
<feature type="region of interest" description="Disordered" evidence="1">
    <location>
        <begin position="332"/>
        <end position="362"/>
    </location>
</feature>
<keyword evidence="4" id="KW-1185">Reference proteome</keyword>
<proteinExistence type="predicted"/>
<feature type="compositionally biased region" description="Acidic residues" evidence="1">
    <location>
        <begin position="341"/>
        <end position="351"/>
    </location>
</feature>
<evidence type="ECO:0000313" key="3">
    <source>
        <dbReference type="EMBL" id="CAG8619176.1"/>
    </source>
</evidence>
<feature type="compositionally biased region" description="Polar residues" evidence="1">
    <location>
        <begin position="353"/>
        <end position="362"/>
    </location>
</feature>
<dbReference type="Pfam" id="PF00564">
    <property type="entry name" value="PB1"/>
    <property type="match status" value="1"/>
</dbReference>
<dbReference type="EMBL" id="CAJVQB010003837">
    <property type="protein sequence ID" value="CAG8619176.1"/>
    <property type="molecule type" value="Genomic_DNA"/>
</dbReference>
<dbReference type="Gene3D" id="3.10.20.90">
    <property type="entry name" value="Phosphatidylinositol 3-kinase Catalytic Subunit, Chain A, domain 1"/>
    <property type="match status" value="1"/>
</dbReference>
<evidence type="ECO:0000313" key="4">
    <source>
        <dbReference type="Proteomes" id="UP000789901"/>
    </source>
</evidence>
<name>A0ABN7UKG6_GIGMA</name>